<dbReference type="Proteomes" id="UP000316426">
    <property type="component" value="Chromosome"/>
</dbReference>
<dbReference type="KEGG" id="bmei:Spa11_24830"/>
<evidence type="ECO:0000313" key="2">
    <source>
        <dbReference type="Proteomes" id="UP000316426"/>
    </source>
</evidence>
<reference evidence="1 2" key="1">
    <citation type="submission" date="2019-02" db="EMBL/GenBank/DDBJ databases">
        <title>Deep-cultivation of Planctomycetes and their phenomic and genomic characterization uncovers novel biology.</title>
        <authorList>
            <person name="Wiegand S."/>
            <person name="Jogler M."/>
            <person name="Boedeker C."/>
            <person name="Pinto D."/>
            <person name="Vollmers J."/>
            <person name="Rivas-Marin E."/>
            <person name="Kohn T."/>
            <person name="Peeters S.H."/>
            <person name="Heuer A."/>
            <person name="Rast P."/>
            <person name="Oberbeckmann S."/>
            <person name="Bunk B."/>
            <person name="Jeske O."/>
            <person name="Meyerdierks A."/>
            <person name="Storesund J.E."/>
            <person name="Kallscheuer N."/>
            <person name="Luecker S."/>
            <person name="Lage O.M."/>
            <person name="Pohl T."/>
            <person name="Merkel B.J."/>
            <person name="Hornburger P."/>
            <person name="Mueller R.-W."/>
            <person name="Bruemmer F."/>
            <person name="Labrenz M."/>
            <person name="Spormann A.M."/>
            <person name="Op den Camp H."/>
            <person name="Overmann J."/>
            <person name="Amann R."/>
            <person name="Jetten M.S.M."/>
            <person name="Mascher T."/>
            <person name="Medema M.H."/>
            <person name="Devos D.P."/>
            <person name="Kaster A.-K."/>
            <person name="Ovreas L."/>
            <person name="Rohde M."/>
            <person name="Galperin M.Y."/>
            <person name="Jogler C."/>
        </authorList>
    </citation>
    <scope>NUCLEOTIDE SEQUENCE [LARGE SCALE GENOMIC DNA]</scope>
    <source>
        <strain evidence="1 2">Spa11</strain>
    </source>
</reference>
<name>A0A518K907_9BACT</name>
<gene>
    <name evidence="1" type="ORF">Spa11_24830</name>
</gene>
<sequence length="220" mass="23876">MNQPRPFRFATAPTRARSTSPFRLSCAGLGTIAKQRLRDPKTGPSAVAFTRNPRHFVATSQDQEPVRIFARSTGPAYNDCYLGGTVYHDFGGMTLARKANHVIEWIHSESIGYFDSHKIADGVGLWLYGMLVFSGGKDNLARQVATQLSKGVPLEASIVTDSKPLIDEIQRGRLASVNGLRVAGPCAIVRKWTLRGVAICPYGADAATRSELVGDSAQSR</sequence>
<accession>A0A518K907</accession>
<keyword evidence="2" id="KW-1185">Reference proteome</keyword>
<dbReference type="AlphaFoldDB" id="A0A518K907"/>
<proteinExistence type="predicted"/>
<dbReference type="EMBL" id="CP036349">
    <property type="protein sequence ID" value="QDV74282.1"/>
    <property type="molecule type" value="Genomic_DNA"/>
</dbReference>
<organism evidence="1 2">
    <name type="scientific">Botrimarina mediterranea</name>
    <dbReference type="NCBI Taxonomy" id="2528022"/>
    <lineage>
        <taxon>Bacteria</taxon>
        <taxon>Pseudomonadati</taxon>
        <taxon>Planctomycetota</taxon>
        <taxon>Planctomycetia</taxon>
        <taxon>Pirellulales</taxon>
        <taxon>Lacipirellulaceae</taxon>
        <taxon>Botrimarina</taxon>
    </lineage>
</organism>
<protein>
    <submittedName>
        <fullName evidence="1">Uncharacterized protein</fullName>
    </submittedName>
</protein>
<evidence type="ECO:0000313" key="1">
    <source>
        <dbReference type="EMBL" id="QDV74282.1"/>
    </source>
</evidence>